<evidence type="ECO:0000313" key="1">
    <source>
        <dbReference type="EMBL" id="KAH7856252.1"/>
    </source>
</evidence>
<proteinExistence type="predicted"/>
<dbReference type="Proteomes" id="UP000828048">
    <property type="component" value="Chromosome 11"/>
</dbReference>
<comment type="caution">
    <text evidence="1">The sequence shown here is derived from an EMBL/GenBank/DDBJ whole genome shotgun (WGS) entry which is preliminary data.</text>
</comment>
<evidence type="ECO:0000313" key="2">
    <source>
        <dbReference type="Proteomes" id="UP000828048"/>
    </source>
</evidence>
<organism evidence="1 2">
    <name type="scientific">Vaccinium darrowii</name>
    <dbReference type="NCBI Taxonomy" id="229202"/>
    <lineage>
        <taxon>Eukaryota</taxon>
        <taxon>Viridiplantae</taxon>
        <taxon>Streptophyta</taxon>
        <taxon>Embryophyta</taxon>
        <taxon>Tracheophyta</taxon>
        <taxon>Spermatophyta</taxon>
        <taxon>Magnoliopsida</taxon>
        <taxon>eudicotyledons</taxon>
        <taxon>Gunneridae</taxon>
        <taxon>Pentapetalae</taxon>
        <taxon>asterids</taxon>
        <taxon>Ericales</taxon>
        <taxon>Ericaceae</taxon>
        <taxon>Vaccinioideae</taxon>
        <taxon>Vaccinieae</taxon>
        <taxon>Vaccinium</taxon>
    </lineage>
</organism>
<name>A0ACB7YRI5_9ERIC</name>
<accession>A0ACB7YRI5</accession>
<dbReference type="EMBL" id="CM037161">
    <property type="protein sequence ID" value="KAH7856252.1"/>
    <property type="molecule type" value="Genomic_DNA"/>
</dbReference>
<sequence length="520" mass="59417">MEKQVAIIGAGISGLLACKYTLEKGFHPMVFEASGTIGGVWARTIESTKLQNNQQAYRFSDFPWPSSVKELYPNNTQVKKYLESYAEHFGILPYIKFNSQVVSIDYVGESDAEMKAWDLWGGNGKAFGYKGKWHLTVQESGKGSTEEYQVEFVVLCIGRFSGHPNMPEFEPHNGPEVFKGKVMHSLDYSAMENGEAARLIKGKRIAIIGSQKFAVDIAAECANANGTDFPCTLIQRNTHWMIPTEQIWGVNLAFLCFNRFAELLVHKPGENFLHSSLATLFSTLRWGVSKFVESYLRWKLPLRKYGMIPEHSFLEEVSSCGILMLPDNFYDKVEEGSIILKKPKVFRFCREGLIIDGENEPLKTDLVIFATGYKGDETLKSMFHSQTFQNYIMGSPTSTIPLYRQVIHPRIPRLAVIGYSESLSNLYTSEMRSQWLAHFLNGTFELPNIKTMEKDVMMWEKYMKQYAGRLYRRNCIGGLHTWYNDQLCKDIGCKPRRKKGFFANLFVPYGSTDYIRLEPQ</sequence>
<protein>
    <submittedName>
        <fullName evidence="1">Uncharacterized protein</fullName>
    </submittedName>
</protein>
<keyword evidence="2" id="KW-1185">Reference proteome</keyword>
<reference evidence="1 2" key="1">
    <citation type="journal article" date="2021" name="Hortic Res">
        <title>High-quality reference genome and annotation aids understanding of berry development for evergreen blueberry (Vaccinium darrowii).</title>
        <authorList>
            <person name="Yu J."/>
            <person name="Hulse-Kemp A.M."/>
            <person name="Babiker E."/>
            <person name="Staton M."/>
        </authorList>
    </citation>
    <scope>NUCLEOTIDE SEQUENCE [LARGE SCALE GENOMIC DNA]</scope>
    <source>
        <strain evidence="2">cv. NJ 8807/NJ 8810</strain>
        <tissue evidence="1">Young leaf</tissue>
    </source>
</reference>
<gene>
    <name evidence="1" type="ORF">Vadar_034510</name>
</gene>